<feature type="transmembrane region" description="Helical" evidence="8">
    <location>
        <begin position="166"/>
        <end position="184"/>
    </location>
</feature>
<keyword evidence="2" id="KW-0813">Transport</keyword>
<evidence type="ECO:0000256" key="2">
    <source>
        <dbReference type="ARBA" id="ARBA00022448"/>
    </source>
</evidence>
<keyword evidence="3" id="KW-1003">Cell membrane</keyword>
<dbReference type="GO" id="GO:0005886">
    <property type="term" value="C:plasma membrane"/>
    <property type="evidence" value="ECO:0007669"/>
    <property type="project" value="UniProtKB-SubCell"/>
</dbReference>
<comment type="subcellular location">
    <subcellularLocation>
        <location evidence="1">Cell inner membrane</location>
        <topology evidence="1">Multi-pass membrane protein</topology>
    </subcellularLocation>
</comment>
<name>W9H3P9_9PROT</name>
<dbReference type="PANTHER" id="PTHR23522">
    <property type="entry name" value="BLL5896 PROTEIN"/>
    <property type="match status" value="1"/>
</dbReference>
<dbReference type="OrthoDB" id="9150135at2"/>
<organism evidence="10 11">
    <name type="scientific">Skermanella stibiiresistens SB22</name>
    <dbReference type="NCBI Taxonomy" id="1385369"/>
    <lineage>
        <taxon>Bacteria</taxon>
        <taxon>Pseudomonadati</taxon>
        <taxon>Pseudomonadota</taxon>
        <taxon>Alphaproteobacteria</taxon>
        <taxon>Rhodospirillales</taxon>
        <taxon>Azospirillaceae</taxon>
        <taxon>Skermanella</taxon>
    </lineage>
</organism>
<dbReference type="STRING" id="1385369.N825_06920"/>
<dbReference type="Pfam" id="PF12832">
    <property type="entry name" value="MFS_1_like"/>
    <property type="match status" value="1"/>
</dbReference>
<dbReference type="InterPro" id="IPR026032">
    <property type="entry name" value="HcaT-like"/>
</dbReference>
<dbReference type="PATRIC" id="fig|1385369.3.peg.3582"/>
<evidence type="ECO:0000256" key="4">
    <source>
        <dbReference type="ARBA" id="ARBA00022519"/>
    </source>
</evidence>
<feature type="transmembrane region" description="Helical" evidence="8">
    <location>
        <begin position="246"/>
        <end position="266"/>
    </location>
</feature>
<dbReference type="AlphaFoldDB" id="W9H3P9"/>
<reference evidence="10 11" key="1">
    <citation type="submission" date="2013-08" db="EMBL/GenBank/DDBJ databases">
        <title>The genome sequence of Skermanella stibiiresistens.</title>
        <authorList>
            <person name="Zhu W."/>
            <person name="Wang G."/>
        </authorList>
    </citation>
    <scope>NUCLEOTIDE SEQUENCE [LARGE SCALE GENOMIC DNA]</scope>
    <source>
        <strain evidence="10 11">SB22</strain>
    </source>
</reference>
<feature type="transmembrane region" description="Helical" evidence="8">
    <location>
        <begin position="70"/>
        <end position="88"/>
    </location>
</feature>
<keyword evidence="5 8" id="KW-0812">Transmembrane</keyword>
<protein>
    <submittedName>
        <fullName evidence="10">MFS transporter permease</fullName>
    </submittedName>
</protein>
<feature type="transmembrane region" description="Helical" evidence="8">
    <location>
        <begin position="7"/>
        <end position="27"/>
    </location>
</feature>
<evidence type="ECO:0000259" key="9">
    <source>
        <dbReference type="PROSITE" id="PS50850"/>
    </source>
</evidence>
<feature type="transmembrane region" description="Helical" evidence="8">
    <location>
        <begin position="340"/>
        <end position="360"/>
    </location>
</feature>
<dbReference type="SUPFAM" id="SSF103473">
    <property type="entry name" value="MFS general substrate transporter"/>
    <property type="match status" value="1"/>
</dbReference>
<feature type="transmembrane region" description="Helical" evidence="8">
    <location>
        <begin position="366"/>
        <end position="386"/>
    </location>
</feature>
<feature type="transmembrane region" description="Helical" evidence="8">
    <location>
        <begin position="100"/>
        <end position="120"/>
    </location>
</feature>
<evidence type="ECO:0000256" key="3">
    <source>
        <dbReference type="ARBA" id="ARBA00022475"/>
    </source>
</evidence>
<dbReference type="PROSITE" id="PS50850">
    <property type="entry name" value="MFS"/>
    <property type="match status" value="1"/>
</dbReference>
<gene>
    <name evidence="10" type="ORF">N825_06920</name>
</gene>
<dbReference type="NCBIfam" id="NF037955">
    <property type="entry name" value="mfs"/>
    <property type="match status" value="1"/>
</dbReference>
<evidence type="ECO:0000256" key="8">
    <source>
        <dbReference type="SAM" id="Phobius"/>
    </source>
</evidence>
<evidence type="ECO:0000256" key="7">
    <source>
        <dbReference type="ARBA" id="ARBA00023136"/>
    </source>
</evidence>
<feature type="transmembrane region" description="Helical" evidence="8">
    <location>
        <begin position="204"/>
        <end position="226"/>
    </location>
</feature>
<keyword evidence="4" id="KW-0997">Cell inner membrane</keyword>
<proteinExistence type="predicted"/>
<keyword evidence="7 8" id="KW-0472">Membrane</keyword>
<dbReference type="PANTHER" id="PTHR23522:SF10">
    <property type="entry name" value="3-PHENYLPROPIONIC ACID TRANSPORTER-RELATED"/>
    <property type="match status" value="1"/>
</dbReference>
<evidence type="ECO:0000256" key="1">
    <source>
        <dbReference type="ARBA" id="ARBA00004429"/>
    </source>
</evidence>
<dbReference type="GO" id="GO:0015528">
    <property type="term" value="F:lactose:proton symporter activity"/>
    <property type="evidence" value="ECO:0007669"/>
    <property type="project" value="TreeGrafter"/>
</dbReference>
<feature type="domain" description="Major facilitator superfamily (MFS) profile" evidence="9">
    <location>
        <begin position="204"/>
        <end position="399"/>
    </location>
</feature>
<sequence>MPLPLRLSLFYAAYFLIMGVQLPFWPVWLQSRGLSSEQIGTVLAVALWVRIIAIPVAGVVVDRTGERRRALVALSGVAFVASLLYLPAGELTVDGATGGFVAILLVTMLMNAAFSPVMNLGDNLTLLIARAYQLDYGRIRLWGSVSFILASGLGGVVVAGNRPDSVLHLLILATGLTALTCCLVPRPPPPVMPSTGTPLKTGRIMALMLDPSFLLFLGATAAIQSSHAVYYAFGTLHWRELGHSEAVIGALWAEGVVAEIVLFAFGTAVIRRLGAGRLLMLAGIGALVRWSGTAVAETLPTLAALQLLHGLTFGAAHLAAMRHIASAVPVDRSATAQALYGALATGMGTAIAMTLAGAAYARIGAASYHVMAAMGLAGAVLALALASRERHRGPEPAKA</sequence>
<dbReference type="GO" id="GO:0030395">
    <property type="term" value="F:lactose binding"/>
    <property type="evidence" value="ECO:0007669"/>
    <property type="project" value="TreeGrafter"/>
</dbReference>
<evidence type="ECO:0000256" key="5">
    <source>
        <dbReference type="ARBA" id="ARBA00022692"/>
    </source>
</evidence>
<feature type="transmembrane region" description="Helical" evidence="8">
    <location>
        <begin position="141"/>
        <end position="160"/>
    </location>
</feature>
<dbReference type="EMBL" id="AVFL01000012">
    <property type="protein sequence ID" value="EWY39416.1"/>
    <property type="molecule type" value="Genomic_DNA"/>
</dbReference>
<keyword evidence="6 8" id="KW-1133">Transmembrane helix</keyword>
<accession>W9H3P9</accession>
<keyword evidence="11" id="KW-1185">Reference proteome</keyword>
<dbReference type="InterPro" id="IPR024989">
    <property type="entry name" value="MFS_assoc_dom"/>
</dbReference>
<dbReference type="RefSeq" id="WP_051512509.1">
    <property type="nucleotide sequence ID" value="NZ_AVFL01000012.1"/>
</dbReference>
<evidence type="ECO:0000313" key="10">
    <source>
        <dbReference type="EMBL" id="EWY39416.1"/>
    </source>
</evidence>
<evidence type="ECO:0000313" key="11">
    <source>
        <dbReference type="Proteomes" id="UP000019486"/>
    </source>
</evidence>
<dbReference type="Proteomes" id="UP000019486">
    <property type="component" value="Unassembled WGS sequence"/>
</dbReference>
<evidence type="ECO:0000256" key="6">
    <source>
        <dbReference type="ARBA" id="ARBA00022989"/>
    </source>
</evidence>
<comment type="caution">
    <text evidence="10">The sequence shown here is derived from an EMBL/GenBank/DDBJ whole genome shotgun (WGS) entry which is preliminary data.</text>
</comment>
<dbReference type="PIRSF" id="PIRSF004925">
    <property type="entry name" value="HcaT"/>
    <property type="match status" value="1"/>
</dbReference>
<feature type="transmembrane region" description="Helical" evidence="8">
    <location>
        <begin position="39"/>
        <end position="61"/>
    </location>
</feature>
<dbReference type="InterPro" id="IPR036259">
    <property type="entry name" value="MFS_trans_sf"/>
</dbReference>
<dbReference type="InterPro" id="IPR020846">
    <property type="entry name" value="MFS_dom"/>
</dbReference>
<dbReference type="Gene3D" id="1.20.1250.20">
    <property type="entry name" value="MFS general substrate transporter like domains"/>
    <property type="match status" value="2"/>
</dbReference>
<dbReference type="NCBIfam" id="NF008346">
    <property type="entry name" value="PRK11128.1"/>
    <property type="match status" value="1"/>
</dbReference>